<dbReference type="EMBL" id="JBHTIT010000001">
    <property type="protein sequence ID" value="MFD0949022.1"/>
    <property type="molecule type" value="Genomic_DNA"/>
</dbReference>
<feature type="signal peptide" evidence="1">
    <location>
        <begin position="1"/>
        <end position="15"/>
    </location>
</feature>
<dbReference type="Proteomes" id="UP001597044">
    <property type="component" value="Unassembled WGS sequence"/>
</dbReference>
<keyword evidence="1" id="KW-0732">Signal</keyword>
<keyword evidence="3" id="KW-1185">Reference proteome</keyword>
<feature type="chain" id="PRO_5046558069" evidence="1">
    <location>
        <begin position="16"/>
        <end position="180"/>
    </location>
</feature>
<gene>
    <name evidence="2" type="ORF">ACFQ0F_01195</name>
</gene>
<evidence type="ECO:0000256" key="1">
    <source>
        <dbReference type="SAM" id="SignalP"/>
    </source>
</evidence>
<reference evidence="3" key="1">
    <citation type="journal article" date="2019" name="Int. J. Syst. Evol. Microbiol.">
        <title>The Global Catalogue of Microorganisms (GCM) 10K type strain sequencing project: providing services to taxonomists for standard genome sequencing and annotation.</title>
        <authorList>
            <consortium name="The Broad Institute Genomics Platform"/>
            <consortium name="The Broad Institute Genome Sequencing Center for Infectious Disease"/>
            <person name="Wu L."/>
            <person name="Ma J."/>
        </authorList>
    </citation>
    <scope>NUCLEOTIDE SEQUENCE [LARGE SCALE GENOMIC DNA]</scope>
    <source>
        <strain evidence="3">CCUG 63419</strain>
    </source>
</reference>
<organism evidence="2 3">
    <name type="scientific">Paraperlucidibaca wandonensis</name>
    <dbReference type="NCBI Taxonomy" id="1268273"/>
    <lineage>
        <taxon>Bacteria</taxon>
        <taxon>Pseudomonadati</taxon>
        <taxon>Pseudomonadota</taxon>
        <taxon>Gammaproteobacteria</taxon>
        <taxon>Moraxellales</taxon>
        <taxon>Moraxellaceae</taxon>
        <taxon>Paraperlucidibaca</taxon>
    </lineage>
</organism>
<proteinExistence type="predicted"/>
<evidence type="ECO:0000313" key="3">
    <source>
        <dbReference type="Proteomes" id="UP001597044"/>
    </source>
</evidence>
<accession>A0ABW3HDU6</accession>
<dbReference type="RefSeq" id="WP_340676283.1">
    <property type="nucleotide sequence ID" value="NZ_JBHTIT010000001.1"/>
</dbReference>
<dbReference type="Gene3D" id="1.20.1270.180">
    <property type="match status" value="1"/>
</dbReference>
<comment type="caution">
    <text evidence="2">The sequence shown here is derived from an EMBL/GenBank/DDBJ whole genome shotgun (WGS) entry which is preliminary data.</text>
</comment>
<sequence>MSWLTKLFAPPLALAAVTAFFMAAQTPHPAKEVTATADAAPEIIVQKPTKAAKPATPPAKGLISDWRPDVDQAIDQLETWLSEEHPQQELNYSMANLAALYDTKLYLVFIDYLASLDPSLGQQALQEQQAWLQLRTERTATARLTNGEGSLASYNASETYISITHGRIDTLTAQMQKPAQ</sequence>
<evidence type="ECO:0000313" key="2">
    <source>
        <dbReference type="EMBL" id="MFD0949022.1"/>
    </source>
</evidence>
<protein>
    <submittedName>
        <fullName evidence="2">Lysozyme inhibitor LprI family protein</fullName>
    </submittedName>
</protein>
<name>A0ABW3HDU6_9GAMM</name>